<dbReference type="InterPro" id="IPR029056">
    <property type="entry name" value="Ribokinase-like"/>
</dbReference>
<dbReference type="OrthoDB" id="432447at2759"/>
<feature type="domain" description="Carbohydrate kinase PfkB" evidence="12">
    <location>
        <begin position="2"/>
        <end position="127"/>
    </location>
</feature>
<evidence type="ECO:0000256" key="11">
    <source>
        <dbReference type="RuleBase" id="RU368116"/>
    </source>
</evidence>
<comment type="pathway">
    <text evidence="2 11">Purine metabolism; AMP biosynthesis via salvage pathway; AMP from adenosine: step 1/1.</text>
</comment>
<evidence type="ECO:0000256" key="7">
    <source>
        <dbReference type="ARBA" id="ARBA00022741"/>
    </source>
</evidence>
<accession>A0A2R5GJ25</accession>
<dbReference type="PANTHER" id="PTHR45769">
    <property type="entry name" value="ADENOSINE KINASE"/>
    <property type="match status" value="1"/>
</dbReference>
<organism evidence="13 14">
    <name type="scientific">Hondaea fermentalgiana</name>
    <dbReference type="NCBI Taxonomy" id="2315210"/>
    <lineage>
        <taxon>Eukaryota</taxon>
        <taxon>Sar</taxon>
        <taxon>Stramenopiles</taxon>
        <taxon>Bigyra</taxon>
        <taxon>Labyrinthulomycetes</taxon>
        <taxon>Thraustochytrida</taxon>
        <taxon>Thraustochytriidae</taxon>
        <taxon>Hondaea</taxon>
    </lineage>
</organism>
<dbReference type="GO" id="GO:0004001">
    <property type="term" value="F:adenosine kinase activity"/>
    <property type="evidence" value="ECO:0007669"/>
    <property type="project" value="UniProtKB-UniRule"/>
</dbReference>
<keyword evidence="8 11" id="KW-0418">Kinase</keyword>
<dbReference type="PANTHER" id="PTHR45769:SF3">
    <property type="entry name" value="ADENOSINE KINASE"/>
    <property type="match status" value="1"/>
</dbReference>
<dbReference type="GO" id="GO:0005634">
    <property type="term" value="C:nucleus"/>
    <property type="evidence" value="ECO:0007669"/>
    <property type="project" value="TreeGrafter"/>
</dbReference>
<protein>
    <recommendedName>
        <fullName evidence="4 11">Adenosine kinase</fullName>
        <shortName evidence="11">AK</shortName>
        <ecNumber evidence="4 11">2.7.1.20</ecNumber>
    </recommendedName>
    <alternativeName>
        <fullName evidence="11">Adenosine 5'-phosphotransferase</fullName>
    </alternativeName>
</protein>
<reference evidence="13 14" key="1">
    <citation type="submission" date="2017-12" db="EMBL/GenBank/DDBJ databases">
        <title>Sequencing, de novo assembly and annotation of complete genome of a new Thraustochytrid species, strain FCC1311.</title>
        <authorList>
            <person name="Sedici K."/>
            <person name="Godart F."/>
            <person name="Aiese Cigliano R."/>
            <person name="Sanseverino W."/>
            <person name="Barakat M."/>
            <person name="Ortet P."/>
            <person name="Marechal E."/>
            <person name="Cagnac O."/>
            <person name="Amato A."/>
        </authorList>
    </citation>
    <scope>NUCLEOTIDE SEQUENCE [LARGE SCALE GENOMIC DNA]</scope>
</reference>
<keyword evidence="14" id="KW-1185">Reference proteome</keyword>
<name>A0A2R5GJ25_9STRA</name>
<comment type="caution">
    <text evidence="13">The sequence shown here is derived from an EMBL/GenBank/DDBJ whole genome shotgun (WGS) entry which is preliminary data.</text>
</comment>
<evidence type="ECO:0000256" key="2">
    <source>
        <dbReference type="ARBA" id="ARBA00004801"/>
    </source>
</evidence>
<dbReference type="InterPro" id="IPR001805">
    <property type="entry name" value="Adenokinase"/>
</dbReference>
<evidence type="ECO:0000256" key="4">
    <source>
        <dbReference type="ARBA" id="ARBA00012119"/>
    </source>
</evidence>
<evidence type="ECO:0000256" key="3">
    <source>
        <dbReference type="ARBA" id="ARBA00010688"/>
    </source>
</evidence>
<dbReference type="Proteomes" id="UP000241890">
    <property type="component" value="Unassembled WGS sequence"/>
</dbReference>
<dbReference type="GO" id="GO:0044209">
    <property type="term" value="P:AMP salvage"/>
    <property type="evidence" value="ECO:0007669"/>
    <property type="project" value="UniProtKB-UniRule"/>
</dbReference>
<dbReference type="InterPro" id="IPR011611">
    <property type="entry name" value="PfkB_dom"/>
</dbReference>
<dbReference type="EMBL" id="BEYU01000074">
    <property type="protein sequence ID" value="GBG30319.1"/>
    <property type="molecule type" value="Genomic_DNA"/>
</dbReference>
<comment type="similarity">
    <text evidence="3 11">Belongs to the carbohydrate kinase PfkB family.</text>
</comment>
<dbReference type="Gene3D" id="3.40.1190.20">
    <property type="match status" value="1"/>
</dbReference>
<evidence type="ECO:0000256" key="9">
    <source>
        <dbReference type="ARBA" id="ARBA00022840"/>
    </source>
</evidence>
<evidence type="ECO:0000313" key="14">
    <source>
        <dbReference type="Proteomes" id="UP000241890"/>
    </source>
</evidence>
<dbReference type="GO" id="GO:0005829">
    <property type="term" value="C:cytosol"/>
    <property type="evidence" value="ECO:0007669"/>
    <property type="project" value="TreeGrafter"/>
</dbReference>
<dbReference type="GO" id="GO:0006144">
    <property type="term" value="P:purine nucleobase metabolic process"/>
    <property type="evidence" value="ECO:0007669"/>
    <property type="project" value="TreeGrafter"/>
</dbReference>
<evidence type="ECO:0000256" key="10">
    <source>
        <dbReference type="PIRSR" id="PIRSR601805-1"/>
    </source>
</evidence>
<evidence type="ECO:0000256" key="8">
    <source>
        <dbReference type="ARBA" id="ARBA00022777"/>
    </source>
</evidence>
<keyword evidence="11" id="KW-0460">Magnesium</keyword>
<dbReference type="InterPro" id="IPR002173">
    <property type="entry name" value="Carboh/pur_kinase_PfkB_CS"/>
</dbReference>
<dbReference type="GO" id="GO:0006166">
    <property type="term" value="P:purine ribonucleoside salvage"/>
    <property type="evidence" value="ECO:0007669"/>
    <property type="project" value="UniProtKB-KW"/>
</dbReference>
<comment type="cofactor">
    <cofactor evidence="1 11">
        <name>Mg(2+)</name>
        <dbReference type="ChEBI" id="CHEBI:18420"/>
    </cofactor>
</comment>
<evidence type="ECO:0000256" key="5">
    <source>
        <dbReference type="ARBA" id="ARBA00022679"/>
    </source>
</evidence>
<comment type="function">
    <text evidence="11">ATP dependent phosphorylation of adenosine and other related nucleoside analogs to monophosphate derivatives.</text>
</comment>
<keyword evidence="9 11" id="KW-0067">ATP-binding</keyword>
<comment type="catalytic activity">
    <reaction evidence="11">
        <text>adenosine + ATP = AMP + ADP + H(+)</text>
        <dbReference type="Rhea" id="RHEA:20824"/>
        <dbReference type="ChEBI" id="CHEBI:15378"/>
        <dbReference type="ChEBI" id="CHEBI:16335"/>
        <dbReference type="ChEBI" id="CHEBI:30616"/>
        <dbReference type="ChEBI" id="CHEBI:456215"/>
        <dbReference type="ChEBI" id="CHEBI:456216"/>
        <dbReference type="EC" id="2.7.1.20"/>
    </reaction>
</comment>
<dbReference type="AlphaFoldDB" id="A0A2R5GJ25"/>
<dbReference type="PROSITE" id="PS00584">
    <property type="entry name" value="PFKB_KINASES_2"/>
    <property type="match status" value="1"/>
</dbReference>
<dbReference type="SUPFAM" id="SSF53613">
    <property type="entry name" value="Ribokinase-like"/>
    <property type="match status" value="1"/>
</dbReference>
<keyword evidence="6 11" id="KW-0660">Purine salvage</keyword>
<evidence type="ECO:0000256" key="1">
    <source>
        <dbReference type="ARBA" id="ARBA00001946"/>
    </source>
</evidence>
<feature type="active site" description="Proton acceptor" evidence="10">
    <location>
        <position position="75"/>
    </location>
</feature>
<dbReference type="GO" id="GO:0005524">
    <property type="term" value="F:ATP binding"/>
    <property type="evidence" value="ECO:0007669"/>
    <property type="project" value="UniProtKB-UniRule"/>
</dbReference>
<dbReference type="Pfam" id="PF00294">
    <property type="entry name" value="PfkB"/>
    <property type="match status" value="1"/>
</dbReference>
<keyword evidence="7 11" id="KW-0547">Nucleotide-binding</keyword>
<evidence type="ECO:0000313" key="13">
    <source>
        <dbReference type="EMBL" id="GBG30319.1"/>
    </source>
</evidence>
<evidence type="ECO:0000256" key="6">
    <source>
        <dbReference type="ARBA" id="ARBA00022726"/>
    </source>
</evidence>
<evidence type="ECO:0000259" key="12">
    <source>
        <dbReference type="Pfam" id="PF00294"/>
    </source>
</evidence>
<gene>
    <name evidence="13" type="ORF">FCC1311_065382</name>
</gene>
<dbReference type="EC" id="2.7.1.20" evidence="4 11"/>
<dbReference type="InParanoid" id="A0A2R5GJ25"/>
<keyword evidence="5 11" id="KW-0808">Transferase</keyword>
<proteinExistence type="inferred from homology"/>
<sequence>MNGEELAAYAKQAKWDQDAPQSSHARSLAGLLSSSGLVFVTNGAQSTVVAQQDVSMDFSVPKVSHVEGDTTGAGDSFAGGVLACILLARQNTTLKQHLASIDLQGSLIAEAVAKGTALAGASLQHQGIEE</sequence>